<accession>A0AAW0RE85</accession>
<dbReference type="PANTHER" id="PTHR46206">
    <property type="entry name" value="CYTOCHROME P450"/>
    <property type="match status" value="1"/>
</dbReference>
<keyword evidence="9" id="KW-1133">Transmembrane helix</keyword>
<gene>
    <name evidence="10" type="ORF">PG999_001420</name>
</gene>
<evidence type="ECO:0000313" key="10">
    <source>
        <dbReference type="EMBL" id="KAK8133247.1"/>
    </source>
</evidence>
<comment type="similarity">
    <text evidence="2 8">Belongs to the cytochrome P450 family.</text>
</comment>
<evidence type="ECO:0000256" key="4">
    <source>
        <dbReference type="ARBA" id="ARBA00023002"/>
    </source>
</evidence>
<dbReference type="InterPro" id="IPR001128">
    <property type="entry name" value="Cyt_P450"/>
</dbReference>
<dbReference type="PRINTS" id="PR00465">
    <property type="entry name" value="EP450IV"/>
</dbReference>
<evidence type="ECO:0000256" key="7">
    <source>
        <dbReference type="PIRSR" id="PIRSR602403-1"/>
    </source>
</evidence>
<comment type="caution">
    <text evidence="10">The sequence shown here is derived from an EMBL/GenBank/DDBJ whole genome shotgun (WGS) entry which is preliminary data.</text>
</comment>
<evidence type="ECO:0000256" key="9">
    <source>
        <dbReference type="SAM" id="Phobius"/>
    </source>
</evidence>
<dbReference type="CDD" id="cd11041">
    <property type="entry name" value="CYP503A1-like"/>
    <property type="match status" value="1"/>
</dbReference>
<evidence type="ECO:0000313" key="11">
    <source>
        <dbReference type="Proteomes" id="UP001392437"/>
    </source>
</evidence>
<sequence>MYTIIAGSLSIQAILVFSLGWVAYTALKYFHRRWRLSSYPLYNRDNAASTGNIIPIHELHTSAKILGDGFATFGEKSIWRVNSSIGEVLILAPEYAEDFRYGEGFDTAGYTERQLPITAPGYDPFIFASNEWRQRISDIILHRMTGSITYKKHEIAEELSNGLRKYWNDDPEWHELCLFDTLKRVMASTTQRIFTDIELCRNDEYIQSLLNYATLAMEDGTVLMQWPRFLHPTIGRIHPVGRKVQRALEDIRVFLEPFAQKRRAKMAAALAEAARIGEKPPPVKDWVGWLEEKSEGKPYNVAAAMMTFSVASFHSTTDFLCQMLCDLARHPEYIDLLKQEAADVLVDHTWTKASFSQLQLLDRCMKESQRMKPLSESKAKRDIRLHDGKVVPEGSLFVVSGHWMHDDNHYPNPDEFKPDRHRPLAAQESSSKVRERTAFTSTSPEHLAWGFGKHACPGRFFASAVGKMLLIHILFKYDFKLAEGELDQHAYKFTTKMLVRRKAEEGPLNLDSFDAHDIFDGWAEKEDWEEAAIKFDGAM</sequence>
<evidence type="ECO:0000256" key="5">
    <source>
        <dbReference type="ARBA" id="ARBA00023004"/>
    </source>
</evidence>
<dbReference type="GO" id="GO:0020037">
    <property type="term" value="F:heme binding"/>
    <property type="evidence" value="ECO:0007669"/>
    <property type="project" value="InterPro"/>
</dbReference>
<evidence type="ECO:0000256" key="6">
    <source>
        <dbReference type="ARBA" id="ARBA00023033"/>
    </source>
</evidence>
<dbReference type="GO" id="GO:0005506">
    <property type="term" value="F:iron ion binding"/>
    <property type="evidence" value="ECO:0007669"/>
    <property type="project" value="InterPro"/>
</dbReference>
<dbReference type="Gene3D" id="1.10.630.10">
    <property type="entry name" value="Cytochrome P450"/>
    <property type="match status" value="1"/>
</dbReference>
<evidence type="ECO:0000256" key="1">
    <source>
        <dbReference type="ARBA" id="ARBA00001971"/>
    </source>
</evidence>
<dbReference type="AlphaFoldDB" id="A0AAW0RE85"/>
<dbReference type="PANTHER" id="PTHR46206:SF10">
    <property type="entry name" value="CYTOCHROME P450 MONOOXYGENASE AUSI"/>
    <property type="match status" value="1"/>
</dbReference>
<dbReference type="PROSITE" id="PS00086">
    <property type="entry name" value="CYTOCHROME_P450"/>
    <property type="match status" value="1"/>
</dbReference>
<feature type="transmembrane region" description="Helical" evidence="9">
    <location>
        <begin position="6"/>
        <end position="27"/>
    </location>
</feature>
<evidence type="ECO:0000256" key="8">
    <source>
        <dbReference type="RuleBase" id="RU000461"/>
    </source>
</evidence>
<dbReference type="GO" id="GO:0016705">
    <property type="term" value="F:oxidoreductase activity, acting on paired donors, with incorporation or reduction of molecular oxygen"/>
    <property type="evidence" value="ECO:0007669"/>
    <property type="project" value="InterPro"/>
</dbReference>
<evidence type="ECO:0000256" key="2">
    <source>
        <dbReference type="ARBA" id="ARBA00010617"/>
    </source>
</evidence>
<dbReference type="InterPro" id="IPR002403">
    <property type="entry name" value="Cyt_P450_E_grp-IV"/>
</dbReference>
<comment type="cofactor">
    <cofactor evidence="1 7">
        <name>heme</name>
        <dbReference type="ChEBI" id="CHEBI:30413"/>
    </cofactor>
</comment>
<dbReference type="GO" id="GO:0004497">
    <property type="term" value="F:monooxygenase activity"/>
    <property type="evidence" value="ECO:0007669"/>
    <property type="project" value="UniProtKB-KW"/>
</dbReference>
<keyword evidence="3 7" id="KW-0479">Metal-binding</keyword>
<feature type="binding site" description="axial binding residue" evidence="7">
    <location>
        <position position="456"/>
    </location>
    <ligand>
        <name>heme</name>
        <dbReference type="ChEBI" id="CHEBI:30413"/>
    </ligand>
    <ligandPart>
        <name>Fe</name>
        <dbReference type="ChEBI" id="CHEBI:18248"/>
    </ligandPart>
</feature>
<organism evidence="10 11">
    <name type="scientific">Apiospora kogelbergensis</name>
    <dbReference type="NCBI Taxonomy" id="1337665"/>
    <lineage>
        <taxon>Eukaryota</taxon>
        <taxon>Fungi</taxon>
        <taxon>Dikarya</taxon>
        <taxon>Ascomycota</taxon>
        <taxon>Pezizomycotina</taxon>
        <taxon>Sordariomycetes</taxon>
        <taxon>Xylariomycetidae</taxon>
        <taxon>Amphisphaeriales</taxon>
        <taxon>Apiosporaceae</taxon>
        <taxon>Apiospora</taxon>
    </lineage>
</organism>
<name>A0AAW0RE85_9PEZI</name>
<keyword evidence="7 8" id="KW-0349">Heme</keyword>
<reference evidence="10 11" key="1">
    <citation type="submission" date="2023-01" db="EMBL/GenBank/DDBJ databases">
        <title>Analysis of 21 Apiospora genomes using comparative genomics revels a genus with tremendous synthesis potential of carbohydrate active enzymes and secondary metabolites.</title>
        <authorList>
            <person name="Sorensen T."/>
        </authorList>
    </citation>
    <scope>NUCLEOTIDE SEQUENCE [LARGE SCALE GENOMIC DNA]</scope>
    <source>
        <strain evidence="10 11">CBS 117206</strain>
    </source>
</reference>
<dbReference type="Proteomes" id="UP001392437">
    <property type="component" value="Unassembled WGS sequence"/>
</dbReference>
<keyword evidence="9" id="KW-0812">Transmembrane</keyword>
<keyword evidence="4 8" id="KW-0560">Oxidoreductase</keyword>
<dbReference type="EMBL" id="JAQQWP010000001">
    <property type="protein sequence ID" value="KAK8133247.1"/>
    <property type="molecule type" value="Genomic_DNA"/>
</dbReference>
<dbReference type="InterPro" id="IPR036396">
    <property type="entry name" value="Cyt_P450_sf"/>
</dbReference>
<keyword evidence="5 7" id="KW-0408">Iron</keyword>
<evidence type="ECO:0000256" key="3">
    <source>
        <dbReference type="ARBA" id="ARBA00022723"/>
    </source>
</evidence>
<dbReference type="SUPFAM" id="SSF48264">
    <property type="entry name" value="Cytochrome P450"/>
    <property type="match status" value="1"/>
</dbReference>
<dbReference type="Pfam" id="PF00067">
    <property type="entry name" value="p450"/>
    <property type="match status" value="1"/>
</dbReference>
<evidence type="ECO:0008006" key="12">
    <source>
        <dbReference type="Google" id="ProtNLM"/>
    </source>
</evidence>
<keyword evidence="6 8" id="KW-0503">Monooxygenase</keyword>
<proteinExistence type="inferred from homology"/>
<dbReference type="InterPro" id="IPR017972">
    <property type="entry name" value="Cyt_P450_CS"/>
</dbReference>
<keyword evidence="9" id="KW-0472">Membrane</keyword>
<protein>
    <recommendedName>
        <fullName evidence="12">Cytochrome P450</fullName>
    </recommendedName>
</protein>
<keyword evidence="11" id="KW-1185">Reference proteome</keyword>